<keyword evidence="2" id="KW-0201">Cytochrome c-type biogenesis</keyword>
<evidence type="ECO:0000256" key="3">
    <source>
        <dbReference type="ARBA" id="ARBA00023284"/>
    </source>
</evidence>
<organism evidence="5 6">
    <name type="scientific">Chitinophaga silvisoli</name>
    <dbReference type="NCBI Taxonomy" id="2291814"/>
    <lineage>
        <taxon>Bacteria</taxon>
        <taxon>Pseudomonadati</taxon>
        <taxon>Bacteroidota</taxon>
        <taxon>Chitinophagia</taxon>
        <taxon>Chitinophagales</taxon>
        <taxon>Chitinophagaceae</taxon>
        <taxon>Chitinophaga</taxon>
    </lineage>
</organism>
<proteinExistence type="predicted"/>
<accession>A0A3E1P3D1</accession>
<dbReference type="PANTHER" id="PTHR42852">
    <property type="entry name" value="THIOL:DISULFIDE INTERCHANGE PROTEIN DSBE"/>
    <property type="match status" value="1"/>
</dbReference>
<comment type="subcellular location">
    <subcellularLocation>
        <location evidence="1">Cell envelope</location>
    </subcellularLocation>
</comment>
<evidence type="ECO:0000313" key="5">
    <source>
        <dbReference type="EMBL" id="RFM34681.1"/>
    </source>
</evidence>
<dbReference type="InterPro" id="IPR036249">
    <property type="entry name" value="Thioredoxin-like_sf"/>
</dbReference>
<dbReference type="Gene3D" id="3.40.30.10">
    <property type="entry name" value="Glutaredoxin"/>
    <property type="match status" value="1"/>
</dbReference>
<dbReference type="InterPro" id="IPR017937">
    <property type="entry name" value="Thioredoxin_CS"/>
</dbReference>
<dbReference type="SUPFAM" id="SSF52833">
    <property type="entry name" value="Thioredoxin-like"/>
    <property type="match status" value="1"/>
</dbReference>
<evidence type="ECO:0000256" key="2">
    <source>
        <dbReference type="ARBA" id="ARBA00022748"/>
    </source>
</evidence>
<dbReference type="PROSITE" id="PS51352">
    <property type="entry name" value="THIOREDOXIN_2"/>
    <property type="match status" value="1"/>
</dbReference>
<dbReference type="Proteomes" id="UP000261174">
    <property type="component" value="Unassembled WGS sequence"/>
</dbReference>
<dbReference type="CDD" id="cd02966">
    <property type="entry name" value="TlpA_like_family"/>
    <property type="match status" value="1"/>
</dbReference>
<evidence type="ECO:0000313" key="6">
    <source>
        <dbReference type="Proteomes" id="UP000261174"/>
    </source>
</evidence>
<reference evidence="5 6" key="1">
    <citation type="submission" date="2018-08" db="EMBL/GenBank/DDBJ databases">
        <title>Chitinophaga sp. K20C18050901, a novel bacterium isolated from forest soil.</title>
        <authorList>
            <person name="Wang C."/>
        </authorList>
    </citation>
    <scope>NUCLEOTIDE SEQUENCE [LARGE SCALE GENOMIC DNA]</scope>
    <source>
        <strain evidence="5 6">K20C18050901</strain>
    </source>
</reference>
<dbReference type="PANTHER" id="PTHR42852:SF13">
    <property type="entry name" value="PROTEIN DIPZ"/>
    <property type="match status" value="1"/>
</dbReference>
<dbReference type="GO" id="GO:0016491">
    <property type="term" value="F:oxidoreductase activity"/>
    <property type="evidence" value="ECO:0007669"/>
    <property type="project" value="InterPro"/>
</dbReference>
<keyword evidence="6" id="KW-1185">Reference proteome</keyword>
<dbReference type="GO" id="GO:0017004">
    <property type="term" value="P:cytochrome complex assembly"/>
    <property type="evidence" value="ECO:0007669"/>
    <property type="project" value="UniProtKB-KW"/>
</dbReference>
<dbReference type="EMBL" id="QTJV01000004">
    <property type="protein sequence ID" value="RFM34681.1"/>
    <property type="molecule type" value="Genomic_DNA"/>
</dbReference>
<dbReference type="AlphaFoldDB" id="A0A3E1P3D1"/>
<dbReference type="InterPro" id="IPR013740">
    <property type="entry name" value="Redoxin"/>
</dbReference>
<dbReference type="PROSITE" id="PS00194">
    <property type="entry name" value="THIOREDOXIN_1"/>
    <property type="match status" value="1"/>
</dbReference>
<keyword evidence="3" id="KW-0676">Redox-active center</keyword>
<feature type="domain" description="Thioredoxin" evidence="4">
    <location>
        <begin position="31"/>
        <end position="176"/>
    </location>
</feature>
<protein>
    <submittedName>
        <fullName evidence="5">DUF3738 domain-containing protein</fullName>
    </submittedName>
</protein>
<comment type="caution">
    <text evidence="5">The sequence shown here is derived from an EMBL/GenBank/DDBJ whole genome shotgun (WGS) entry which is preliminary data.</text>
</comment>
<evidence type="ECO:0000259" key="4">
    <source>
        <dbReference type="PROSITE" id="PS51352"/>
    </source>
</evidence>
<sequence>MVTSKSTYMRTIILGMLLVFVFKTTIAAPQLKVGDKVPDILFNDLINYKSTKAKLSDFNGKYILIDFWATWCAPCVASFPKLNKFQKDNNEKLQIILVAQDDKHLVTEFFDSRSGLNIPSEVISPNDKNNTITRLFPHTSVPHYIWINKEGYIIGITGAEQASEENLKKFVDGDELSLENKREQFVTPPNYNGLVIDSVEKIYGENRVSFNPLVQFQSVITKYDERVSPGVSRNVIPGQPKMIDIRRFPIPSLYSIAYLGLENYPSFTKIYEFHDSTILEPVGVSMNKRNDWEKSNTYSYRLIMAPDTDSAQFMATMQRDISNHFNYTAAIEKRKIKCYVVRSNGDTSILKSKGGETSYNASVYFIHLSNSSMSDFIFALSKYSNLTKSGNWHMPNIPIIDETGYKGKIDIIFNANLKDPEEIRNELKKHHLQLELQYREINCLVIKDKL</sequence>
<gene>
    <name evidence="5" type="ORF">DXN04_15565</name>
</gene>
<evidence type="ECO:0000256" key="1">
    <source>
        <dbReference type="ARBA" id="ARBA00004196"/>
    </source>
</evidence>
<dbReference type="GO" id="GO:0030313">
    <property type="term" value="C:cell envelope"/>
    <property type="evidence" value="ECO:0007669"/>
    <property type="project" value="UniProtKB-SubCell"/>
</dbReference>
<dbReference type="Pfam" id="PF08534">
    <property type="entry name" value="Redoxin"/>
    <property type="match status" value="1"/>
</dbReference>
<name>A0A3E1P3D1_9BACT</name>
<dbReference type="InterPro" id="IPR050553">
    <property type="entry name" value="Thioredoxin_ResA/DsbE_sf"/>
</dbReference>
<dbReference type="InterPro" id="IPR013766">
    <property type="entry name" value="Thioredoxin_domain"/>
</dbReference>